<keyword evidence="1" id="KW-0472">Membrane</keyword>
<proteinExistence type="predicted"/>
<dbReference type="EMBL" id="JBHSNP010000029">
    <property type="protein sequence ID" value="MFC5604954.1"/>
    <property type="molecule type" value="Genomic_DNA"/>
</dbReference>
<keyword evidence="1" id="KW-0812">Transmembrane</keyword>
<keyword evidence="1" id="KW-1133">Transmembrane helix</keyword>
<feature type="transmembrane region" description="Helical" evidence="1">
    <location>
        <begin position="30"/>
        <end position="53"/>
    </location>
</feature>
<protein>
    <recommendedName>
        <fullName evidence="4">5-bromo-4-chloroindolyl phosphate hydrolysis protein</fullName>
    </recommendedName>
</protein>
<reference evidence="3" key="1">
    <citation type="journal article" date="2019" name="Int. J. Syst. Evol. Microbiol.">
        <title>The Global Catalogue of Microorganisms (GCM) 10K type strain sequencing project: providing services to taxonomists for standard genome sequencing and annotation.</title>
        <authorList>
            <consortium name="The Broad Institute Genomics Platform"/>
            <consortium name="The Broad Institute Genome Sequencing Center for Infectious Disease"/>
            <person name="Wu L."/>
            <person name="Ma J."/>
        </authorList>
    </citation>
    <scope>NUCLEOTIDE SEQUENCE [LARGE SCALE GENOMIC DNA]</scope>
    <source>
        <strain evidence="3">KACC 11299</strain>
    </source>
</reference>
<comment type="caution">
    <text evidence="2">The sequence shown here is derived from an EMBL/GenBank/DDBJ whole genome shotgun (WGS) entry which is preliminary data.</text>
</comment>
<keyword evidence="3" id="KW-1185">Reference proteome</keyword>
<evidence type="ECO:0000313" key="3">
    <source>
        <dbReference type="Proteomes" id="UP001596071"/>
    </source>
</evidence>
<name>A0ABW0U332_9BACL</name>
<evidence type="ECO:0000256" key="1">
    <source>
        <dbReference type="SAM" id="Phobius"/>
    </source>
</evidence>
<evidence type="ECO:0008006" key="4">
    <source>
        <dbReference type="Google" id="ProtNLM"/>
    </source>
</evidence>
<sequence>MFSKYANLILVIIIGALLAVALFLSGLQMWLVFTIVMVVTFALTMGYPFYIIYKSRSLKLIDRYLANHRSKPIFSYAYALAHGTDKEILNSLDRIVRSYPHAEVQDVYNANLLVFKKDWKRLIETSKSMTTTFYRDYYAGIGYTMSNNKEKSSEALSKVRTPWMVHSLKAIIALKQGQKDSFQNEAALATRQAVGMQRYVVHHMLNRMAEGVFSTKEV</sequence>
<dbReference type="RefSeq" id="WP_381447297.1">
    <property type="nucleotide sequence ID" value="NZ_JBHSNP010000029.1"/>
</dbReference>
<dbReference type="Proteomes" id="UP001596071">
    <property type="component" value="Unassembled WGS sequence"/>
</dbReference>
<feature type="transmembrane region" description="Helical" evidence="1">
    <location>
        <begin position="5"/>
        <end position="24"/>
    </location>
</feature>
<evidence type="ECO:0000313" key="2">
    <source>
        <dbReference type="EMBL" id="MFC5604954.1"/>
    </source>
</evidence>
<accession>A0ABW0U332</accession>
<gene>
    <name evidence="2" type="ORF">ACFPTP_17080</name>
</gene>
<organism evidence="2 3">
    <name type="scientific">Sporosarcina koreensis</name>
    <dbReference type="NCBI Taxonomy" id="334735"/>
    <lineage>
        <taxon>Bacteria</taxon>
        <taxon>Bacillati</taxon>
        <taxon>Bacillota</taxon>
        <taxon>Bacilli</taxon>
        <taxon>Bacillales</taxon>
        <taxon>Caryophanaceae</taxon>
        <taxon>Sporosarcina</taxon>
    </lineage>
</organism>